<feature type="region of interest" description="Disordered" evidence="1">
    <location>
        <begin position="1"/>
        <end position="31"/>
    </location>
</feature>
<dbReference type="AlphaFoldDB" id="A0A5B8RBN3"/>
<feature type="compositionally biased region" description="Polar residues" evidence="1">
    <location>
        <begin position="17"/>
        <end position="30"/>
    </location>
</feature>
<dbReference type="EMBL" id="MN079100">
    <property type="protein sequence ID" value="QEA05368.1"/>
    <property type="molecule type" value="Genomic_DNA"/>
</dbReference>
<protein>
    <recommendedName>
        <fullName evidence="3">Zinc finger CHC2-type domain-containing protein</fullName>
    </recommendedName>
</protein>
<sequence length="171" mass="18233">MSGPQKRKRPGGGPGASQHSASGTASQSTAWPAATLLPRLERVRELGPGRWIARCPAHDDRSPSLSVRETDDATILVHCWAGCPSADVVAALGLELSDLFPPRRDDRAPLRPRERWVPRDVLAAVAGEALVVAIAADDLAAGRRLADADRERLRTASLRLRAAAREVGVDG</sequence>
<organism evidence="2">
    <name type="scientific">uncultured organism</name>
    <dbReference type="NCBI Taxonomy" id="155900"/>
    <lineage>
        <taxon>unclassified sequences</taxon>
        <taxon>environmental samples</taxon>
    </lineage>
</organism>
<evidence type="ECO:0008006" key="3">
    <source>
        <dbReference type="Google" id="ProtNLM"/>
    </source>
</evidence>
<feature type="compositionally biased region" description="Basic residues" evidence="1">
    <location>
        <begin position="1"/>
        <end position="10"/>
    </location>
</feature>
<accession>A0A5B8RBN3</accession>
<gene>
    <name evidence="2" type="ORF">KBTEX_01689</name>
</gene>
<reference evidence="2" key="1">
    <citation type="submission" date="2019-06" db="EMBL/GenBank/DDBJ databases">
        <authorList>
            <person name="Murdoch R.W."/>
            <person name="Fathepure B."/>
        </authorList>
    </citation>
    <scope>NUCLEOTIDE SEQUENCE</scope>
</reference>
<evidence type="ECO:0000256" key="1">
    <source>
        <dbReference type="SAM" id="MobiDB-lite"/>
    </source>
</evidence>
<evidence type="ECO:0000313" key="2">
    <source>
        <dbReference type="EMBL" id="QEA05368.1"/>
    </source>
</evidence>
<dbReference type="SUPFAM" id="SSF57783">
    <property type="entry name" value="Zinc beta-ribbon"/>
    <property type="match status" value="1"/>
</dbReference>
<name>A0A5B8RBN3_9ZZZZ</name>
<proteinExistence type="predicted"/>